<sequence>MVNGSSWTEVLSSFGENGAQKVAESWDWLAFKSGLGRQCEFVPHPSITVREHLHKNLVGQEDSVEAIAQAIESWEFSFTTAKDHAPMVLAITGPTGTGKTKTATLIAEALFQRRRKLENSIKYEPTGLIVFSGQDFNDVTKNPVTEHQEQIKSRLVEHLSTCSGKAVVVFDEVQKVVPQTLDVLIPAMSENALLTYYKNGVERKVDCSNVIPYLPLEQTHIVNIISLKLKQFNELYKGKRWFDLVIEPGVAEYMSRLASIQYQSHHAVFNGKKINKVFAKYGAREVNHGPLHQLKSILSRFLRPWNPRTVIMVSYISSSEEIEITACGVKNGAEDNVCSERVRKWKGALK</sequence>
<dbReference type="Proteomes" id="UP000243217">
    <property type="component" value="Unassembled WGS sequence"/>
</dbReference>
<keyword evidence="4" id="KW-1185">Reference proteome</keyword>
<dbReference type="InterPro" id="IPR003593">
    <property type="entry name" value="AAA+_ATPase"/>
</dbReference>
<dbReference type="PANTHER" id="PTHR10760:SF2">
    <property type="entry name" value="LD13476P-RELATED"/>
    <property type="match status" value="1"/>
</dbReference>
<protein>
    <recommendedName>
        <fullName evidence="2">AAA+ ATPase domain-containing protein</fullName>
    </recommendedName>
</protein>
<proteinExistence type="inferred from homology"/>
<dbReference type="GO" id="GO:0005524">
    <property type="term" value="F:ATP binding"/>
    <property type="evidence" value="ECO:0007669"/>
    <property type="project" value="InterPro"/>
</dbReference>
<accession>A0A1W0A1S8</accession>
<feature type="domain" description="AAA+ ATPase" evidence="2">
    <location>
        <begin position="85"/>
        <end position="335"/>
    </location>
</feature>
<evidence type="ECO:0000259" key="2">
    <source>
        <dbReference type="SMART" id="SM00382"/>
    </source>
</evidence>
<reference evidence="3 4" key="1">
    <citation type="journal article" date="2014" name="Genome Biol. Evol.">
        <title>The secreted proteins of Achlya hypogyna and Thraustotheca clavata identify the ancestral oomycete secretome and reveal gene acquisitions by horizontal gene transfer.</title>
        <authorList>
            <person name="Misner I."/>
            <person name="Blouin N."/>
            <person name="Leonard G."/>
            <person name="Richards T.A."/>
            <person name="Lane C.E."/>
        </authorList>
    </citation>
    <scope>NUCLEOTIDE SEQUENCE [LARGE SCALE GENOMIC DNA]</scope>
    <source>
        <strain evidence="3 4">ATCC 34112</strain>
    </source>
</reference>
<comment type="similarity">
    <text evidence="1">Belongs to the ClpA/ClpB family. Torsin subfamily.</text>
</comment>
<dbReference type="SMART" id="SM00382">
    <property type="entry name" value="AAA"/>
    <property type="match status" value="1"/>
</dbReference>
<dbReference type="InterPro" id="IPR011704">
    <property type="entry name" value="ATPase_dyneun-rel_AAA"/>
</dbReference>
<organism evidence="3 4">
    <name type="scientific">Thraustotheca clavata</name>
    <dbReference type="NCBI Taxonomy" id="74557"/>
    <lineage>
        <taxon>Eukaryota</taxon>
        <taxon>Sar</taxon>
        <taxon>Stramenopiles</taxon>
        <taxon>Oomycota</taxon>
        <taxon>Saprolegniomycetes</taxon>
        <taxon>Saprolegniales</taxon>
        <taxon>Achlyaceae</taxon>
        <taxon>Thraustotheca</taxon>
    </lineage>
</organism>
<dbReference type="AlphaFoldDB" id="A0A1W0A1S8"/>
<dbReference type="PANTHER" id="PTHR10760">
    <property type="entry name" value="TORSIN"/>
    <property type="match status" value="1"/>
</dbReference>
<comment type="caution">
    <text evidence="3">The sequence shown here is derived from an EMBL/GenBank/DDBJ whole genome shotgun (WGS) entry which is preliminary data.</text>
</comment>
<dbReference type="GO" id="GO:0005737">
    <property type="term" value="C:cytoplasm"/>
    <property type="evidence" value="ECO:0007669"/>
    <property type="project" value="UniProtKB-ARBA"/>
</dbReference>
<dbReference type="Pfam" id="PF07728">
    <property type="entry name" value="AAA_5"/>
    <property type="match status" value="1"/>
</dbReference>
<evidence type="ECO:0000313" key="4">
    <source>
        <dbReference type="Proteomes" id="UP000243217"/>
    </source>
</evidence>
<dbReference type="STRING" id="74557.A0A1W0A1S8"/>
<dbReference type="PRINTS" id="PR00300">
    <property type="entry name" value="CLPPROTEASEA"/>
</dbReference>
<name>A0A1W0A1S8_9STRA</name>
<dbReference type="InterPro" id="IPR001270">
    <property type="entry name" value="ClpA/B"/>
</dbReference>
<gene>
    <name evidence="3" type="ORF">THRCLA_20940</name>
</gene>
<dbReference type="Gene3D" id="3.40.50.300">
    <property type="entry name" value="P-loop containing nucleotide triphosphate hydrolases"/>
    <property type="match status" value="1"/>
</dbReference>
<dbReference type="EMBL" id="JNBS01000660">
    <property type="protein sequence ID" value="OQS04217.1"/>
    <property type="molecule type" value="Genomic_DNA"/>
</dbReference>
<evidence type="ECO:0000256" key="1">
    <source>
        <dbReference type="ARBA" id="ARBA00006235"/>
    </source>
</evidence>
<dbReference type="GO" id="GO:0016887">
    <property type="term" value="F:ATP hydrolysis activity"/>
    <property type="evidence" value="ECO:0007669"/>
    <property type="project" value="InterPro"/>
</dbReference>
<dbReference type="OrthoDB" id="9443236at2759"/>
<evidence type="ECO:0000313" key="3">
    <source>
        <dbReference type="EMBL" id="OQS04217.1"/>
    </source>
</evidence>
<dbReference type="SUPFAM" id="SSF52540">
    <property type="entry name" value="P-loop containing nucleoside triphosphate hydrolases"/>
    <property type="match status" value="1"/>
</dbReference>
<dbReference type="InterPro" id="IPR010448">
    <property type="entry name" value="Torsin"/>
</dbReference>
<dbReference type="InterPro" id="IPR027417">
    <property type="entry name" value="P-loop_NTPase"/>
</dbReference>